<accession>A0ABV6G8I1</accession>
<dbReference type="NCBIfam" id="NF040982">
    <property type="entry name" value="ComGD"/>
    <property type="match status" value="1"/>
</dbReference>
<proteinExistence type="predicted"/>
<dbReference type="InterPro" id="IPR012902">
    <property type="entry name" value="N_methyl_site"/>
</dbReference>
<dbReference type="EMBL" id="JBHLVO010000001">
    <property type="protein sequence ID" value="MFC0269981.1"/>
    <property type="molecule type" value="Genomic_DNA"/>
</dbReference>
<dbReference type="PROSITE" id="PS00409">
    <property type="entry name" value="PROKAR_NTER_METHYL"/>
    <property type="match status" value="1"/>
</dbReference>
<feature type="transmembrane region" description="Helical" evidence="3">
    <location>
        <begin position="12"/>
        <end position="32"/>
    </location>
</feature>
<sequence length="147" mass="16992">MFQHHNKGFTLLETLLVLTIVSVMSFVLIFNVSGMQKKKVISTFFEQFEKDYFYAQQHAIVHQRVIYIIFDVSNTTYVIQKGAFDGTLVSRTYPSTLNLQLGTLGNRIAIHPSGSIQKSGTMRIDYHDEKYEVIFYLGKGRFRVKQL</sequence>
<evidence type="ECO:0000256" key="3">
    <source>
        <dbReference type="SAM" id="Phobius"/>
    </source>
</evidence>
<evidence type="ECO:0000313" key="5">
    <source>
        <dbReference type="Proteomes" id="UP001589854"/>
    </source>
</evidence>
<dbReference type="InterPro" id="IPR045584">
    <property type="entry name" value="Pilin-like"/>
</dbReference>
<dbReference type="InterPro" id="IPR016785">
    <property type="entry name" value="ComGD"/>
</dbReference>
<comment type="subcellular location">
    <subcellularLocation>
        <location evidence="1">Cell surface</location>
    </subcellularLocation>
</comment>
<keyword evidence="3" id="KW-1133">Transmembrane helix</keyword>
<gene>
    <name evidence="4" type="primary">comGD</name>
    <name evidence="4" type="ORF">ACFFIX_00720</name>
</gene>
<dbReference type="PIRSF" id="PIRSF021292">
    <property type="entry name" value="Competence_ComGD"/>
    <property type="match status" value="1"/>
</dbReference>
<keyword evidence="3" id="KW-0812">Transmembrane</keyword>
<comment type="caution">
    <text evidence="4">The sequence shown here is derived from an EMBL/GenBank/DDBJ whole genome shotgun (WGS) entry which is preliminary data.</text>
</comment>
<evidence type="ECO:0000313" key="4">
    <source>
        <dbReference type="EMBL" id="MFC0269981.1"/>
    </source>
</evidence>
<organism evidence="4 5">
    <name type="scientific">Metabacillus herbersteinensis</name>
    <dbReference type="NCBI Taxonomy" id="283816"/>
    <lineage>
        <taxon>Bacteria</taxon>
        <taxon>Bacillati</taxon>
        <taxon>Bacillota</taxon>
        <taxon>Bacilli</taxon>
        <taxon>Bacillales</taxon>
        <taxon>Bacillaceae</taxon>
        <taxon>Metabacillus</taxon>
    </lineage>
</organism>
<keyword evidence="3" id="KW-0472">Membrane</keyword>
<keyword evidence="5" id="KW-1185">Reference proteome</keyword>
<dbReference type="NCBIfam" id="TIGR02532">
    <property type="entry name" value="IV_pilin_GFxxxE"/>
    <property type="match status" value="1"/>
</dbReference>
<evidence type="ECO:0000256" key="2">
    <source>
        <dbReference type="ARBA" id="ARBA00023287"/>
    </source>
</evidence>
<dbReference type="Proteomes" id="UP001589854">
    <property type="component" value="Unassembled WGS sequence"/>
</dbReference>
<evidence type="ECO:0000256" key="1">
    <source>
        <dbReference type="ARBA" id="ARBA00004241"/>
    </source>
</evidence>
<name>A0ABV6G8I1_9BACI</name>
<dbReference type="SUPFAM" id="SSF54523">
    <property type="entry name" value="Pili subunits"/>
    <property type="match status" value="1"/>
</dbReference>
<keyword evidence="2" id="KW-0178">Competence</keyword>
<dbReference type="RefSeq" id="WP_378929455.1">
    <property type="nucleotide sequence ID" value="NZ_JBHLVO010000001.1"/>
</dbReference>
<reference evidence="4 5" key="1">
    <citation type="submission" date="2024-09" db="EMBL/GenBank/DDBJ databases">
        <authorList>
            <person name="Sun Q."/>
            <person name="Mori K."/>
        </authorList>
    </citation>
    <scope>NUCLEOTIDE SEQUENCE [LARGE SCALE GENOMIC DNA]</scope>
    <source>
        <strain evidence="4 5">CCM 7228</strain>
    </source>
</reference>
<protein>
    <submittedName>
        <fullName evidence="4">Competence type IV pilus minor pilin ComGD</fullName>
    </submittedName>
</protein>
<dbReference type="Pfam" id="PF07963">
    <property type="entry name" value="N_methyl"/>
    <property type="match status" value="1"/>
</dbReference>